<dbReference type="RefSeq" id="WP_055169673.1">
    <property type="nucleotide sequence ID" value="NZ_CZAI01000001.1"/>
</dbReference>
<protein>
    <submittedName>
        <fullName evidence="3">KilA-N, DNA-binding domain protein</fullName>
    </submittedName>
</protein>
<reference evidence="3 4" key="1">
    <citation type="submission" date="2015-09" db="EMBL/GenBank/DDBJ databases">
        <authorList>
            <consortium name="Pathogen Informatics"/>
        </authorList>
    </citation>
    <scope>NUCLEOTIDE SEQUENCE [LARGE SCALE GENOMIC DNA]</scope>
    <source>
        <strain evidence="3 4">2789STDY5834880</strain>
    </source>
</reference>
<dbReference type="GO" id="GO:0003677">
    <property type="term" value="F:DNA binding"/>
    <property type="evidence" value="ECO:0007669"/>
    <property type="project" value="UniProtKB-KW"/>
</dbReference>
<dbReference type="InterPro" id="IPR018873">
    <property type="entry name" value="KilA-N_DNA-bd_domain"/>
</dbReference>
<dbReference type="STRING" id="47678.ERS852494_00146"/>
<keyword evidence="3" id="KW-0238">DNA-binding</keyword>
<evidence type="ECO:0000313" key="4">
    <source>
        <dbReference type="Proteomes" id="UP000095657"/>
    </source>
</evidence>
<gene>
    <name evidence="3" type="ORF">ERS852494_00146</name>
</gene>
<dbReference type="Pfam" id="PF10543">
    <property type="entry name" value="ORF6N"/>
    <property type="match status" value="1"/>
</dbReference>
<organism evidence="3 4">
    <name type="scientific">Bacteroides caccae</name>
    <dbReference type="NCBI Taxonomy" id="47678"/>
    <lineage>
        <taxon>Bacteria</taxon>
        <taxon>Pseudomonadati</taxon>
        <taxon>Bacteroidota</taxon>
        <taxon>Bacteroidia</taxon>
        <taxon>Bacteroidales</taxon>
        <taxon>Bacteroidaceae</taxon>
        <taxon>Bacteroides</taxon>
    </lineage>
</organism>
<evidence type="ECO:0000256" key="1">
    <source>
        <dbReference type="SAM" id="Coils"/>
    </source>
</evidence>
<feature type="coiled-coil region" evidence="1">
    <location>
        <begin position="123"/>
        <end position="150"/>
    </location>
</feature>
<accession>A0A174G0N1</accession>
<dbReference type="EMBL" id="CZAI01000001">
    <property type="protein sequence ID" value="CUO54389.1"/>
    <property type="molecule type" value="Genomic_DNA"/>
</dbReference>
<name>A0A174G0N1_9BACE</name>
<keyword evidence="1" id="KW-0175">Coiled coil</keyword>
<proteinExistence type="predicted"/>
<evidence type="ECO:0000259" key="2">
    <source>
        <dbReference type="Pfam" id="PF10543"/>
    </source>
</evidence>
<evidence type="ECO:0000313" key="3">
    <source>
        <dbReference type="EMBL" id="CUO54389.1"/>
    </source>
</evidence>
<dbReference type="AlphaFoldDB" id="A0A174G0N1"/>
<feature type="domain" description="KilA-N DNA-binding" evidence="2">
    <location>
        <begin position="8"/>
        <end position="96"/>
    </location>
</feature>
<dbReference type="Proteomes" id="UP000095657">
    <property type="component" value="Unassembled WGS sequence"/>
</dbReference>
<sequence length="209" mass="24164">MELQIIQNKIYEIRGQKVILDFDLAELYGTETRLLKRAVRRNMERFPDDFMFELTNEEANCLLSSRVSQIGIPQYNFSAYTPFAFTEQGVAMLSSVLHSTVAIKVNINIMRAFVSIRQYVLASDTKNQEIDELRQRIQELESQGSKAFAMINQIGEETLEAINDLSEDTRKELDSIYLALSELADKEKTESLKSKHRRPIGFIHYDNEE</sequence>